<evidence type="ECO:0000313" key="2">
    <source>
        <dbReference type="EMBL" id="RAL26353.1"/>
    </source>
</evidence>
<evidence type="ECO:0000259" key="1">
    <source>
        <dbReference type="Pfam" id="PF04266"/>
    </source>
</evidence>
<dbReference type="OrthoDB" id="2626965at2"/>
<dbReference type="Proteomes" id="UP000251213">
    <property type="component" value="Unassembled WGS sequence"/>
</dbReference>
<keyword evidence="3" id="KW-1185">Reference proteome</keyword>
<reference evidence="2 3" key="2">
    <citation type="submission" date="2018-06" db="EMBL/GenBank/DDBJ databases">
        <authorList>
            <person name="Zhirakovskaya E."/>
        </authorList>
    </citation>
    <scope>NUCLEOTIDE SEQUENCE [LARGE SCALE GENOMIC DNA]</scope>
    <source>
        <strain evidence="2 3">FBKL4.011</strain>
    </source>
</reference>
<proteinExistence type="predicted"/>
<dbReference type="InterPro" id="IPR015947">
    <property type="entry name" value="PUA-like_sf"/>
</dbReference>
<sequence>MPQEQKRIPILFSLHEPYFEEIKSGIKRYEYRKRYVEQPSIVYIYCTSPVKAVKGIVLFDTPIIGPPELISEISEKETGEGALTAEYLKGKKKGYAIPVESWKEIESISLEELRDQVSGFVPPQSYYRLDNKPELLEYLESKRIVGLTK</sequence>
<dbReference type="Gene3D" id="2.30.130.30">
    <property type="entry name" value="Hypothetical protein"/>
    <property type="match status" value="1"/>
</dbReference>
<dbReference type="EMBL" id="QJKK01000002">
    <property type="protein sequence ID" value="RAL26353.1"/>
    <property type="molecule type" value="Genomic_DNA"/>
</dbReference>
<gene>
    <name evidence="2" type="ORF">DL897_04995</name>
</gene>
<comment type="caution">
    <text evidence="2">The sequence shown here is derived from an EMBL/GenBank/DDBJ whole genome shotgun (WGS) entry which is preliminary data.</text>
</comment>
<dbReference type="AlphaFoldDB" id="A0A364K7U0"/>
<evidence type="ECO:0000313" key="3">
    <source>
        <dbReference type="Proteomes" id="UP000251213"/>
    </source>
</evidence>
<accession>A0A364K7U0</accession>
<name>A0A364K7U0_9BACL</name>
<organism evidence="2 3">
    <name type="scientific">Thermoflavimicrobium daqui</name>
    <dbReference type="NCBI Taxonomy" id="2137476"/>
    <lineage>
        <taxon>Bacteria</taxon>
        <taxon>Bacillati</taxon>
        <taxon>Bacillota</taxon>
        <taxon>Bacilli</taxon>
        <taxon>Bacillales</taxon>
        <taxon>Thermoactinomycetaceae</taxon>
        <taxon>Thermoflavimicrobium</taxon>
    </lineage>
</organism>
<reference evidence="2 3" key="1">
    <citation type="submission" date="2018-06" db="EMBL/GenBank/DDBJ databases">
        <title>Thermoflavimicrobium daqus sp. nov., a thermophilic microbe isolated from Moutai-flavour Daqu.</title>
        <authorList>
            <person name="Wang X."/>
            <person name="Zhou H."/>
        </authorList>
    </citation>
    <scope>NUCLEOTIDE SEQUENCE [LARGE SCALE GENOMIC DNA]</scope>
    <source>
        <strain evidence="2 3">FBKL4.011</strain>
    </source>
</reference>
<dbReference type="SUPFAM" id="SSF88697">
    <property type="entry name" value="PUA domain-like"/>
    <property type="match status" value="1"/>
</dbReference>
<dbReference type="InterPro" id="IPR007374">
    <property type="entry name" value="ASCH_domain"/>
</dbReference>
<protein>
    <recommendedName>
        <fullName evidence="1">ASCH domain-containing protein</fullName>
    </recommendedName>
</protein>
<feature type="domain" description="ASCH" evidence="1">
    <location>
        <begin position="13"/>
        <end position="120"/>
    </location>
</feature>
<dbReference type="Pfam" id="PF04266">
    <property type="entry name" value="ASCH"/>
    <property type="match status" value="1"/>
</dbReference>